<organism evidence="2 3">
    <name type="scientific">Pseudonocardia endophytica</name>
    <dbReference type="NCBI Taxonomy" id="401976"/>
    <lineage>
        <taxon>Bacteria</taxon>
        <taxon>Bacillati</taxon>
        <taxon>Actinomycetota</taxon>
        <taxon>Actinomycetes</taxon>
        <taxon>Pseudonocardiales</taxon>
        <taxon>Pseudonocardiaceae</taxon>
        <taxon>Pseudonocardia</taxon>
    </lineage>
</organism>
<dbReference type="AlphaFoldDB" id="A0A4V2PHH7"/>
<comment type="caution">
    <text evidence="2">The sequence shown here is derived from an EMBL/GenBank/DDBJ whole genome shotgun (WGS) entry which is preliminary data.</text>
</comment>
<evidence type="ECO:0000313" key="3">
    <source>
        <dbReference type="Proteomes" id="UP000295560"/>
    </source>
</evidence>
<reference evidence="2 3" key="1">
    <citation type="submission" date="2019-03" db="EMBL/GenBank/DDBJ databases">
        <title>Sequencing the genomes of 1000 actinobacteria strains.</title>
        <authorList>
            <person name="Klenk H.-P."/>
        </authorList>
    </citation>
    <scope>NUCLEOTIDE SEQUENCE [LARGE SCALE GENOMIC DNA]</scope>
    <source>
        <strain evidence="2 3">DSM 44969</strain>
    </source>
</reference>
<evidence type="ECO:0000256" key="1">
    <source>
        <dbReference type="SAM" id="MobiDB-lite"/>
    </source>
</evidence>
<protein>
    <submittedName>
        <fullName evidence="2">Uncharacterized protein</fullName>
    </submittedName>
</protein>
<accession>A0A4V2PHH7</accession>
<dbReference type="EMBL" id="SMFZ01000002">
    <property type="protein sequence ID" value="TCK20796.1"/>
    <property type="molecule type" value="Genomic_DNA"/>
</dbReference>
<feature type="region of interest" description="Disordered" evidence="1">
    <location>
        <begin position="119"/>
        <end position="146"/>
    </location>
</feature>
<dbReference type="Proteomes" id="UP000295560">
    <property type="component" value="Unassembled WGS sequence"/>
</dbReference>
<evidence type="ECO:0000313" key="2">
    <source>
        <dbReference type="EMBL" id="TCK20796.1"/>
    </source>
</evidence>
<proteinExistence type="predicted"/>
<name>A0A4V2PHH7_PSEEN</name>
<sequence length="160" mass="17607">MACPHASGCPLFPLMNESLREWRRYYCDSSEGSQKCARYALSMQGEVVPLGLLPNGRHAQHIQLYAADTVAAPAVSAASVDAAGGAAAVRVLPETVDDPGAFQPMGPTGEPRVVVERPVASPFVPRPRQPSETSRPVREPRRPARRWWTRLTDWMRGPYE</sequence>
<gene>
    <name evidence="2" type="ORF">EV378_4760</name>
</gene>
<keyword evidence="3" id="KW-1185">Reference proteome</keyword>